<evidence type="ECO:0000256" key="2">
    <source>
        <dbReference type="ARBA" id="ARBA00047778"/>
    </source>
</evidence>
<proteinExistence type="inferred from homology"/>
<dbReference type="NCBIfam" id="TIGR00192">
    <property type="entry name" value="urease_beta"/>
    <property type="match status" value="1"/>
</dbReference>
<dbReference type="SUPFAM" id="SSF51278">
    <property type="entry name" value="Urease, beta-subunit"/>
    <property type="match status" value="1"/>
</dbReference>
<dbReference type="CDD" id="cd00407">
    <property type="entry name" value="Urease_beta"/>
    <property type="match status" value="1"/>
</dbReference>
<comment type="caution">
    <text evidence="5">The sequence shown here is derived from an EMBL/GenBank/DDBJ whole genome shotgun (WGS) entry which is preliminary data.</text>
</comment>
<dbReference type="EMBL" id="PDJI01000004">
    <property type="protein sequence ID" value="PFG41022.1"/>
    <property type="molecule type" value="Genomic_DNA"/>
</dbReference>
<evidence type="ECO:0000256" key="1">
    <source>
        <dbReference type="ARBA" id="ARBA00022801"/>
    </source>
</evidence>
<evidence type="ECO:0000313" key="6">
    <source>
        <dbReference type="Proteomes" id="UP000222106"/>
    </source>
</evidence>
<evidence type="ECO:0000313" key="5">
    <source>
        <dbReference type="EMBL" id="PFG41022.1"/>
    </source>
</evidence>
<comment type="similarity">
    <text evidence="3">Belongs to the urease beta subunit family.</text>
</comment>
<protein>
    <recommendedName>
        <fullName evidence="3">Urease subunit beta</fullName>
        <ecNumber evidence="3">3.5.1.5</ecNumber>
    </recommendedName>
    <alternativeName>
        <fullName evidence="3">Urea amidohydrolase subunit beta</fullName>
    </alternativeName>
</protein>
<name>A0A2A9ERX5_9MICO</name>
<comment type="pathway">
    <text evidence="3">Nitrogen metabolism; urea degradation; CO(2) and NH(3) from urea (urease route): step 1/1.</text>
</comment>
<feature type="compositionally biased region" description="Basic and acidic residues" evidence="4">
    <location>
        <begin position="16"/>
        <end position="30"/>
    </location>
</feature>
<dbReference type="UniPathway" id="UPA00258">
    <property type="reaction ID" value="UER00370"/>
</dbReference>
<dbReference type="GO" id="GO:0009039">
    <property type="term" value="F:urease activity"/>
    <property type="evidence" value="ECO:0007669"/>
    <property type="project" value="UniProtKB-UniRule"/>
</dbReference>
<comment type="catalytic activity">
    <reaction evidence="2 3">
        <text>urea + 2 H2O + H(+) = hydrogencarbonate + 2 NH4(+)</text>
        <dbReference type="Rhea" id="RHEA:20557"/>
        <dbReference type="ChEBI" id="CHEBI:15377"/>
        <dbReference type="ChEBI" id="CHEBI:15378"/>
        <dbReference type="ChEBI" id="CHEBI:16199"/>
        <dbReference type="ChEBI" id="CHEBI:17544"/>
        <dbReference type="ChEBI" id="CHEBI:28938"/>
        <dbReference type="EC" id="3.5.1.5"/>
    </reaction>
</comment>
<keyword evidence="1 3" id="KW-0378">Hydrolase</keyword>
<dbReference type="EC" id="3.5.1.5" evidence="3"/>
<dbReference type="NCBIfam" id="NF009682">
    <property type="entry name" value="PRK13203.1"/>
    <property type="match status" value="1"/>
</dbReference>
<organism evidence="5 6">
    <name type="scientific">Georgenia soli</name>
    <dbReference type="NCBI Taxonomy" id="638953"/>
    <lineage>
        <taxon>Bacteria</taxon>
        <taxon>Bacillati</taxon>
        <taxon>Actinomycetota</taxon>
        <taxon>Actinomycetes</taxon>
        <taxon>Micrococcales</taxon>
        <taxon>Bogoriellaceae</taxon>
        <taxon>Georgenia</taxon>
    </lineage>
</organism>
<dbReference type="RefSeq" id="WP_245862693.1">
    <property type="nucleotide sequence ID" value="NZ_PDJI01000004.1"/>
</dbReference>
<dbReference type="GO" id="GO:0035550">
    <property type="term" value="C:urease complex"/>
    <property type="evidence" value="ECO:0007669"/>
    <property type="project" value="InterPro"/>
</dbReference>
<gene>
    <name evidence="3" type="primary">ureB</name>
    <name evidence="5" type="ORF">ATJ97_3567</name>
</gene>
<dbReference type="InterPro" id="IPR002019">
    <property type="entry name" value="Urease_beta-like"/>
</dbReference>
<dbReference type="InterPro" id="IPR036461">
    <property type="entry name" value="Urease_betasu_sf"/>
</dbReference>
<keyword evidence="6" id="KW-1185">Reference proteome</keyword>
<dbReference type="GO" id="GO:0043419">
    <property type="term" value="P:urea catabolic process"/>
    <property type="evidence" value="ECO:0007669"/>
    <property type="project" value="UniProtKB-UniRule"/>
</dbReference>
<dbReference type="Proteomes" id="UP000222106">
    <property type="component" value="Unassembled WGS sequence"/>
</dbReference>
<accession>A0A2A9ERX5</accession>
<feature type="region of interest" description="Disordered" evidence="4">
    <location>
        <begin position="1"/>
        <end position="71"/>
    </location>
</feature>
<dbReference type="InterPro" id="IPR050069">
    <property type="entry name" value="Urease_subunit"/>
</dbReference>
<keyword evidence="3" id="KW-0963">Cytoplasm</keyword>
<evidence type="ECO:0000256" key="3">
    <source>
        <dbReference type="HAMAP-Rule" id="MF_01954"/>
    </source>
</evidence>
<sequence length="186" mass="20248">MRVTENPFGRPGPAADYRDDNYSHPSDHPGYETGVVYNHKVKHPASGPGTLSPPRRPGSNERQAPQRQSEKQLHAYEAVIPGEVLYGDHPVELNAGAPVTTLRVVNTGDRPVQIGSHYHFAEVNAALAFDRAAAWGQRLNVLSGGSMRFEPGAVEEVELIPIRGQRIVRGLRGLCGGKLDDTNPPF</sequence>
<dbReference type="PANTHER" id="PTHR33569:SF1">
    <property type="entry name" value="UREASE"/>
    <property type="match status" value="1"/>
</dbReference>
<dbReference type="AlphaFoldDB" id="A0A2A9ERX5"/>
<dbReference type="HAMAP" id="MF_01954">
    <property type="entry name" value="Urease_beta"/>
    <property type="match status" value="1"/>
</dbReference>
<dbReference type="Pfam" id="PF00699">
    <property type="entry name" value="Urease_beta"/>
    <property type="match status" value="1"/>
</dbReference>
<comment type="subunit">
    <text evidence="3">Heterotrimer of UreA (gamma), UreB (beta) and UreC (alpha) subunits. Three heterotrimers associate to form the active enzyme.</text>
</comment>
<dbReference type="Gene3D" id="2.10.150.10">
    <property type="entry name" value="Urease, beta subunit"/>
    <property type="match status" value="1"/>
</dbReference>
<dbReference type="PANTHER" id="PTHR33569">
    <property type="entry name" value="UREASE"/>
    <property type="match status" value="1"/>
</dbReference>
<reference evidence="5 6" key="1">
    <citation type="submission" date="2017-10" db="EMBL/GenBank/DDBJ databases">
        <title>Sequencing the genomes of 1000 actinobacteria strains.</title>
        <authorList>
            <person name="Klenk H.-P."/>
        </authorList>
    </citation>
    <scope>NUCLEOTIDE SEQUENCE [LARGE SCALE GENOMIC DNA]</scope>
    <source>
        <strain evidence="5 6">DSM 21838</strain>
    </source>
</reference>
<evidence type="ECO:0000256" key="4">
    <source>
        <dbReference type="SAM" id="MobiDB-lite"/>
    </source>
</evidence>
<comment type="subcellular location">
    <subcellularLocation>
        <location evidence="3">Cytoplasm</location>
    </subcellularLocation>
</comment>